<gene>
    <name evidence="1" type="ORF">Tco_0922314</name>
</gene>
<name>A0ABQ5CXR9_9ASTR</name>
<protein>
    <recommendedName>
        <fullName evidence="3">Xylulose kinase-1</fullName>
    </recommendedName>
</protein>
<organism evidence="1 2">
    <name type="scientific">Tanacetum coccineum</name>
    <dbReference type="NCBI Taxonomy" id="301880"/>
    <lineage>
        <taxon>Eukaryota</taxon>
        <taxon>Viridiplantae</taxon>
        <taxon>Streptophyta</taxon>
        <taxon>Embryophyta</taxon>
        <taxon>Tracheophyta</taxon>
        <taxon>Spermatophyta</taxon>
        <taxon>Magnoliopsida</taxon>
        <taxon>eudicotyledons</taxon>
        <taxon>Gunneridae</taxon>
        <taxon>Pentapetalae</taxon>
        <taxon>asterids</taxon>
        <taxon>campanulids</taxon>
        <taxon>Asterales</taxon>
        <taxon>Asteraceae</taxon>
        <taxon>Asteroideae</taxon>
        <taxon>Anthemideae</taxon>
        <taxon>Anthemidinae</taxon>
        <taxon>Tanacetum</taxon>
    </lineage>
</organism>
<evidence type="ECO:0000313" key="1">
    <source>
        <dbReference type="EMBL" id="GJT31895.1"/>
    </source>
</evidence>
<proteinExistence type="predicted"/>
<dbReference type="EMBL" id="BQNB010014746">
    <property type="protein sequence ID" value="GJT31895.1"/>
    <property type="molecule type" value="Genomic_DNA"/>
</dbReference>
<accession>A0ABQ5CXR9</accession>
<evidence type="ECO:0000313" key="2">
    <source>
        <dbReference type="Proteomes" id="UP001151760"/>
    </source>
</evidence>
<sequence length="357" mass="40159">MADLTFADSYNMVAYLEKSQANVDFAETVDFLNASPIRYALTVSPTIYVSYIEQFWSTVKTKIVNNETQIRAKVKPKTIVITESSVRRDLYFDDEDVVFNDEYDTPSHTRKMRLSMRRGGQVERAALLLLLRCQSRKVTPSYDSPILGVNTLGSDEERIKLKELMDMCTKLSDRVLDLKNVKDAQALEIKKLKKRGRNSDNIEELNVTEDEHMFELSDLAGTEVVLEEEPIALVEDKSSAEKGVSAAKDKDSTANPVTTACETVTTGSVNLDDVTLAETLMAIRSTKDKGKGIMQEPEKPVKVKGKDQIEYDADVAQRLQAELDEEARLEREREEEASNAALIEEWDSIEARIDADA</sequence>
<keyword evidence="2" id="KW-1185">Reference proteome</keyword>
<dbReference type="Proteomes" id="UP001151760">
    <property type="component" value="Unassembled WGS sequence"/>
</dbReference>
<comment type="caution">
    <text evidence="1">The sequence shown here is derived from an EMBL/GenBank/DDBJ whole genome shotgun (WGS) entry which is preliminary data.</text>
</comment>
<evidence type="ECO:0008006" key="3">
    <source>
        <dbReference type="Google" id="ProtNLM"/>
    </source>
</evidence>
<reference evidence="1" key="2">
    <citation type="submission" date="2022-01" db="EMBL/GenBank/DDBJ databases">
        <authorList>
            <person name="Yamashiro T."/>
            <person name="Shiraishi A."/>
            <person name="Satake H."/>
            <person name="Nakayama K."/>
        </authorList>
    </citation>
    <scope>NUCLEOTIDE SEQUENCE</scope>
</reference>
<reference evidence="1" key="1">
    <citation type="journal article" date="2022" name="Int. J. Mol. Sci.">
        <title>Draft Genome of Tanacetum Coccineum: Genomic Comparison of Closely Related Tanacetum-Family Plants.</title>
        <authorList>
            <person name="Yamashiro T."/>
            <person name="Shiraishi A."/>
            <person name="Nakayama K."/>
            <person name="Satake H."/>
        </authorList>
    </citation>
    <scope>NUCLEOTIDE SEQUENCE</scope>
</reference>